<organism evidence="1 2">
    <name type="scientific">Candidatus Enterenecus faecium</name>
    <dbReference type="NCBI Taxonomy" id="2840780"/>
    <lineage>
        <taxon>Bacteria</taxon>
        <taxon>Bacillati</taxon>
        <taxon>Bacillota</taxon>
        <taxon>Clostridia</taxon>
        <taxon>Eubacteriales</taxon>
        <taxon>Candidatus Enterenecus</taxon>
    </lineage>
</organism>
<dbReference type="SUPFAM" id="SSF52266">
    <property type="entry name" value="SGNH hydrolase"/>
    <property type="match status" value="1"/>
</dbReference>
<reference evidence="1" key="1">
    <citation type="submission" date="2020-10" db="EMBL/GenBank/DDBJ databases">
        <authorList>
            <person name="Gilroy R."/>
        </authorList>
    </citation>
    <scope>NUCLEOTIDE SEQUENCE</scope>
    <source>
        <strain evidence="1">ChiGjej2B2-12916</strain>
    </source>
</reference>
<evidence type="ECO:0000313" key="1">
    <source>
        <dbReference type="EMBL" id="HIQ61921.1"/>
    </source>
</evidence>
<comment type="caution">
    <text evidence="1">The sequence shown here is derived from an EMBL/GenBank/DDBJ whole genome shotgun (WGS) entry which is preliminary data.</text>
</comment>
<dbReference type="InterPro" id="IPR036514">
    <property type="entry name" value="SGNH_hydro_sf"/>
</dbReference>
<sequence length="321" mass="36165">MVKIAKTLLGLAAFALGLLVILYGLSFLFIPKNNTKDAGMEEVIANGIQGEPENSIDVVVVGDSESYFSISPLLIWKDTGYTSYVCGSGRQYLSYSKTLLERAFETQSPKLVILETLCIYRQIPAKTVVMDEVSRYLPILRYHDRWKTMTREDFSPTDGNSYTTPYKGYRLSSAASSADASNYMTYTDKAASIPVLNRLLVEQIQELCEEHGAKLLLLSTPSTVNWNYQRHNGIQQLADELGLEYIDLNTKTQEVPIDWSKDTFDRGDHLNHTGTVKVSQFLAKYLEGTQMFSDRRGDSKYANWNNLLENYEAEVAKAAPK</sequence>
<dbReference type="GO" id="GO:0016787">
    <property type="term" value="F:hydrolase activity"/>
    <property type="evidence" value="ECO:0007669"/>
    <property type="project" value="UniProtKB-KW"/>
</dbReference>
<dbReference type="AlphaFoldDB" id="A0A9D0YV33"/>
<name>A0A9D0YV33_9FIRM</name>
<dbReference type="Gene3D" id="3.40.50.1110">
    <property type="entry name" value="SGNH hydrolase"/>
    <property type="match status" value="1"/>
</dbReference>
<gene>
    <name evidence="1" type="ORF">IAD31_10090</name>
</gene>
<reference evidence="1" key="2">
    <citation type="journal article" date="2021" name="PeerJ">
        <title>Extensive microbial diversity within the chicken gut microbiome revealed by metagenomics and culture.</title>
        <authorList>
            <person name="Gilroy R."/>
            <person name="Ravi A."/>
            <person name="Getino M."/>
            <person name="Pursley I."/>
            <person name="Horton D.L."/>
            <person name="Alikhan N.F."/>
            <person name="Baker D."/>
            <person name="Gharbi K."/>
            <person name="Hall N."/>
            <person name="Watson M."/>
            <person name="Adriaenssens E.M."/>
            <person name="Foster-Nyarko E."/>
            <person name="Jarju S."/>
            <person name="Secka A."/>
            <person name="Antonio M."/>
            <person name="Oren A."/>
            <person name="Chaudhuri R.R."/>
            <person name="La Ragione R."/>
            <person name="Hildebrand F."/>
            <person name="Pallen M.J."/>
        </authorList>
    </citation>
    <scope>NUCLEOTIDE SEQUENCE</scope>
    <source>
        <strain evidence="1">ChiGjej2B2-12916</strain>
    </source>
</reference>
<accession>A0A9D0YV33</accession>
<protein>
    <submittedName>
        <fullName evidence="1">SGNH/GDSL hydrolase family protein</fullName>
    </submittedName>
</protein>
<keyword evidence="1" id="KW-0378">Hydrolase</keyword>
<proteinExistence type="predicted"/>
<dbReference type="EMBL" id="DVFO01000107">
    <property type="protein sequence ID" value="HIQ61921.1"/>
    <property type="molecule type" value="Genomic_DNA"/>
</dbReference>
<evidence type="ECO:0000313" key="2">
    <source>
        <dbReference type="Proteomes" id="UP000886879"/>
    </source>
</evidence>
<dbReference type="Proteomes" id="UP000886879">
    <property type="component" value="Unassembled WGS sequence"/>
</dbReference>